<reference evidence="3 4" key="1">
    <citation type="journal article" date="2016" name="Sci. Rep.">
        <title>Insights into Adaptations to a Near-Obligate Nematode Endoparasitic Lifestyle from the Finished Genome of Drechmeria coniospora.</title>
        <authorList>
            <person name="Zhang L."/>
            <person name="Zhou Z."/>
            <person name="Guo Q."/>
            <person name="Fokkens L."/>
            <person name="Miskei M."/>
            <person name="Pocsi I."/>
            <person name="Zhang W."/>
            <person name="Chen M."/>
            <person name="Wang L."/>
            <person name="Sun Y."/>
            <person name="Donzelli B.G."/>
            <person name="Gibson D.M."/>
            <person name="Nelson D.R."/>
            <person name="Luo J.G."/>
            <person name="Rep M."/>
            <person name="Liu H."/>
            <person name="Yang S."/>
            <person name="Wang J."/>
            <person name="Krasnoff S.B."/>
            <person name="Xu Y."/>
            <person name="Molnar I."/>
            <person name="Lin M."/>
        </authorList>
    </citation>
    <scope>NUCLEOTIDE SEQUENCE [LARGE SCALE GENOMIC DNA]</scope>
    <source>
        <strain evidence="3 4">ARSEF 6962</strain>
    </source>
</reference>
<dbReference type="GeneID" id="63714631"/>
<feature type="region of interest" description="Disordered" evidence="1">
    <location>
        <begin position="332"/>
        <end position="356"/>
    </location>
</feature>
<dbReference type="EMBL" id="LAYC01000001">
    <property type="protein sequence ID" value="KYK60850.1"/>
    <property type="molecule type" value="Genomic_DNA"/>
</dbReference>
<evidence type="ECO:0000256" key="2">
    <source>
        <dbReference type="SAM" id="SignalP"/>
    </source>
</evidence>
<organism evidence="3 4">
    <name type="scientific">Drechmeria coniospora</name>
    <name type="common">Nematophagous fungus</name>
    <name type="synonym">Meria coniospora</name>
    <dbReference type="NCBI Taxonomy" id="98403"/>
    <lineage>
        <taxon>Eukaryota</taxon>
        <taxon>Fungi</taxon>
        <taxon>Dikarya</taxon>
        <taxon>Ascomycota</taxon>
        <taxon>Pezizomycotina</taxon>
        <taxon>Sordariomycetes</taxon>
        <taxon>Hypocreomycetidae</taxon>
        <taxon>Hypocreales</taxon>
        <taxon>Ophiocordycipitaceae</taxon>
        <taxon>Drechmeria</taxon>
    </lineage>
</organism>
<dbReference type="AlphaFoldDB" id="A0A151GUU8"/>
<evidence type="ECO:0000256" key="1">
    <source>
        <dbReference type="SAM" id="MobiDB-lite"/>
    </source>
</evidence>
<gene>
    <name evidence="3" type="ORF">DCS_01988</name>
</gene>
<accession>A0A151GUU8</accession>
<feature type="chain" id="PRO_5007580929" evidence="2">
    <location>
        <begin position="19"/>
        <end position="371"/>
    </location>
</feature>
<evidence type="ECO:0000313" key="4">
    <source>
        <dbReference type="Proteomes" id="UP000076580"/>
    </source>
</evidence>
<proteinExistence type="predicted"/>
<dbReference type="OrthoDB" id="4925962at2759"/>
<sequence length="371" mass="41868">MRIIQTLILVTSAVRVSCLGGRYYRAIQDAVDEELLAFTEMSNLGADPLHLSETSLPFQDELIITESTCWHRRSLFTCTETTFFNRTQLVHISGTTFHAIRHQDQGFSAHYEPSNVHKVPSKIVSKQSTAVMKSTTRGWKIGLKMSHNAKVGQSISLTGEGTYELHEQSTQQKTVTTEVSVEHACPDGYRCTIETLSFYASVRGTCRVQPTTHCADKTRGEQDACLGFNKINKINLACYDSNPAADELTHGARSNEPIFGADGKPLQVPEWDDCSDCDQFHSFARRHCHGRDRHPEEQCEISVPVVKANGMPYTHIIFTRLLLEKYAKKHQDNGKDKMHQDNGKDKREVKEWGEPGRDDKIFVQALRRGDL</sequence>
<comment type="caution">
    <text evidence="3">The sequence shown here is derived from an EMBL/GenBank/DDBJ whole genome shotgun (WGS) entry which is preliminary data.</text>
</comment>
<protein>
    <submittedName>
        <fullName evidence="3">Uncharacterized protein</fullName>
    </submittedName>
</protein>
<name>A0A151GUU8_DRECN</name>
<dbReference type="InParanoid" id="A0A151GUU8"/>
<dbReference type="Proteomes" id="UP000076580">
    <property type="component" value="Chromosome 01"/>
</dbReference>
<dbReference type="RefSeq" id="XP_040660202.1">
    <property type="nucleotide sequence ID" value="XM_040799319.1"/>
</dbReference>
<keyword evidence="4" id="KW-1185">Reference proteome</keyword>
<feature type="signal peptide" evidence="2">
    <location>
        <begin position="1"/>
        <end position="18"/>
    </location>
</feature>
<keyword evidence="2" id="KW-0732">Signal</keyword>
<evidence type="ECO:0000313" key="3">
    <source>
        <dbReference type="EMBL" id="KYK60850.1"/>
    </source>
</evidence>